<evidence type="ECO:0000313" key="16">
    <source>
        <dbReference type="Proteomes" id="UP000824005"/>
    </source>
</evidence>
<reference evidence="15" key="2">
    <citation type="submission" date="2021-04" db="EMBL/GenBank/DDBJ databases">
        <authorList>
            <person name="Gilroy R."/>
        </authorList>
    </citation>
    <scope>NUCLEOTIDE SEQUENCE</scope>
    <source>
        <strain evidence="15">ChiGjej1B1-98</strain>
    </source>
</reference>
<dbReference type="PIRSF" id="PIRSF015601">
    <property type="entry name" value="MTase_slr0722"/>
    <property type="match status" value="1"/>
</dbReference>
<gene>
    <name evidence="15" type="ORF">H9830_04510</name>
</gene>
<dbReference type="InterPro" id="IPR015947">
    <property type="entry name" value="PUA-like_sf"/>
</dbReference>
<evidence type="ECO:0000256" key="4">
    <source>
        <dbReference type="ARBA" id="ARBA00013673"/>
    </source>
</evidence>
<evidence type="ECO:0000256" key="11">
    <source>
        <dbReference type="ARBA" id="ARBA00047944"/>
    </source>
</evidence>
<keyword evidence="5 12" id="KW-0963">Cytoplasm</keyword>
<evidence type="ECO:0000256" key="10">
    <source>
        <dbReference type="ARBA" id="ARBA00025699"/>
    </source>
</evidence>
<evidence type="ECO:0000256" key="9">
    <source>
        <dbReference type="ARBA" id="ARBA00022691"/>
    </source>
</evidence>
<dbReference type="Proteomes" id="UP000824005">
    <property type="component" value="Unassembled WGS sequence"/>
</dbReference>
<dbReference type="EC" id="2.1.1.193" evidence="3 12"/>
<name>A0A9D1YV02_9MICO</name>
<dbReference type="SUPFAM" id="SSF88697">
    <property type="entry name" value="PUA domain-like"/>
    <property type="match status" value="1"/>
</dbReference>
<protein>
    <recommendedName>
        <fullName evidence="4 12">Ribosomal RNA small subunit methyltransferase E</fullName>
        <ecNumber evidence="3 12">2.1.1.193</ecNumber>
    </recommendedName>
</protein>
<feature type="domain" description="Ribosomal RNA small subunit methyltransferase E methyltransferase" evidence="13">
    <location>
        <begin position="77"/>
        <end position="231"/>
    </location>
</feature>
<dbReference type="GO" id="GO:0070042">
    <property type="term" value="F:rRNA (uridine-N3-)-methyltransferase activity"/>
    <property type="evidence" value="ECO:0007669"/>
    <property type="project" value="TreeGrafter"/>
</dbReference>
<keyword evidence="9 12" id="KW-0949">S-adenosyl-L-methionine</keyword>
<evidence type="ECO:0000256" key="5">
    <source>
        <dbReference type="ARBA" id="ARBA00022490"/>
    </source>
</evidence>
<comment type="caution">
    <text evidence="15">The sequence shown here is derived from an EMBL/GenBank/DDBJ whole genome shotgun (WGS) entry which is preliminary data.</text>
</comment>
<dbReference type="PANTHER" id="PTHR30027">
    <property type="entry name" value="RIBOSOMAL RNA SMALL SUBUNIT METHYLTRANSFERASE E"/>
    <property type="match status" value="1"/>
</dbReference>
<feature type="domain" description="Ribosomal RNA small subunit methyltransferase E PUA-like" evidence="14">
    <location>
        <begin position="22"/>
        <end position="63"/>
    </location>
</feature>
<comment type="function">
    <text evidence="10 12">Specifically methylates the N3 position of the uracil ring of uridine 1498 (m3U1498) in 16S rRNA. Acts on the fully assembled 30S ribosomal subunit.</text>
</comment>
<dbReference type="NCBIfam" id="TIGR00046">
    <property type="entry name" value="RsmE family RNA methyltransferase"/>
    <property type="match status" value="1"/>
</dbReference>
<dbReference type="PANTHER" id="PTHR30027:SF3">
    <property type="entry name" value="16S RRNA (URACIL(1498)-N(3))-METHYLTRANSFERASE"/>
    <property type="match status" value="1"/>
</dbReference>
<dbReference type="EMBL" id="DXDC01000131">
    <property type="protein sequence ID" value="HIY65520.1"/>
    <property type="molecule type" value="Genomic_DNA"/>
</dbReference>
<dbReference type="SUPFAM" id="SSF75217">
    <property type="entry name" value="alpha/beta knot"/>
    <property type="match status" value="1"/>
</dbReference>
<accession>A0A9D1YV02</accession>
<evidence type="ECO:0000256" key="7">
    <source>
        <dbReference type="ARBA" id="ARBA00022603"/>
    </source>
</evidence>
<evidence type="ECO:0000256" key="2">
    <source>
        <dbReference type="ARBA" id="ARBA00005528"/>
    </source>
</evidence>
<organism evidence="15 16">
    <name type="scientific">Candidatus Agrococcus pullicola</name>
    <dbReference type="NCBI Taxonomy" id="2838429"/>
    <lineage>
        <taxon>Bacteria</taxon>
        <taxon>Bacillati</taxon>
        <taxon>Actinomycetota</taxon>
        <taxon>Actinomycetes</taxon>
        <taxon>Micrococcales</taxon>
        <taxon>Microbacteriaceae</taxon>
        <taxon>Agrococcus</taxon>
    </lineage>
</organism>
<dbReference type="Gene3D" id="3.40.1280.10">
    <property type="match status" value="1"/>
</dbReference>
<dbReference type="NCBIfam" id="NF008693">
    <property type="entry name" value="PRK11713.2-3"/>
    <property type="match status" value="1"/>
</dbReference>
<dbReference type="InterPro" id="IPR006700">
    <property type="entry name" value="RsmE"/>
</dbReference>
<evidence type="ECO:0000259" key="13">
    <source>
        <dbReference type="Pfam" id="PF04452"/>
    </source>
</evidence>
<keyword evidence="8 12" id="KW-0808">Transferase</keyword>
<proteinExistence type="inferred from homology"/>
<dbReference type="Gene3D" id="2.40.240.20">
    <property type="entry name" value="Hypothetical PUA domain-like, domain 1"/>
    <property type="match status" value="1"/>
</dbReference>
<comment type="catalytic activity">
    <reaction evidence="11 12">
        <text>uridine(1498) in 16S rRNA + S-adenosyl-L-methionine = N(3)-methyluridine(1498) in 16S rRNA + S-adenosyl-L-homocysteine + H(+)</text>
        <dbReference type="Rhea" id="RHEA:42920"/>
        <dbReference type="Rhea" id="RHEA-COMP:10283"/>
        <dbReference type="Rhea" id="RHEA-COMP:10284"/>
        <dbReference type="ChEBI" id="CHEBI:15378"/>
        <dbReference type="ChEBI" id="CHEBI:57856"/>
        <dbReference type="ChEBI" id="CHEBI:59789"/>
        <dbReference type="ChEBI" id="CHEBI:65315"/>
        <dbReference type="ChEBI" id="CHEBI:74502"/>
        <dbReference type="EC" id="2.1.1.193"/>
    </reaction>
</comment>
<dbReference type="Pfam" id="PF04452">
    <property type="entry name" value="Methyltrans_RNA"/>
    <property type="match status" value="1"/>
</dbReference>
<dbReference type="InterPro" id="IPR046886">
    <property type="entry name" value="RsmE_MTase_dom"/>
</dbReference>
<dbReference type="Pfam" id="PF20260">
    <property type="entry name" value="PUA_4"/>
    <property type="match status" value="1"/>
</dbReference>
<dbReference type="InterPro" id="IPR029026">
    <property type="entry name" value="tRNA_m1G_MTases_N"/>
</dbReference>
<comment type="subcellular location">
    <subcellularLocation>
        <location evidence="1 12">Cytoplasm</location>
    </subcellularLocation>
</comment>
<evidence type="ECO:0000313" key="15">
    <source>
        <dbReference type="EMBL" id="HIY65520.1"/>
    </source>
</evidence>
<dbReference type="GO" id="GO:0005737">
    <property type="term" value="C:cytoplasm"/>
    <property type="evidence" value="ECO:0007669"/>
    <property type="project" value="UniProtKB-SubCell"/>
</dbReference>
<dbReference type="CDD" id="cd18084">
    <property type="entry name" value="RsmE-like"/>
    <property type="match status" value="1"/>
</dbReference>
<comment type="similarity">
    <text evidence="2 12">Belongs to the RNA methyltransferase RsmE family.</text>
</comment>
<evidence type="ECO:0000256" key="1">
    <source>
        <dbReference type="ARBA" id="ARBA00004496"/>
    </source>
</evidence>
<keyword evidence="6 12" id="KW-0698">rRNA processing</keyword>
<dbReference type="GO" id="GO:0070475">
    <property type="term" value="P:rRNA base methylation"/>
    <property type="evidence" value="ECO:0007669"/>
    <property type="project" value="TreeGrafter"/>
</dbReference>
<evidence type="ECO:0000256" key="8">
    <source>
        <dbReference type="ARBA" id="ARBA00022679"/>
    </source>
</evidence>
<sequence length="238" mass="25266">MAHCYLHVDLTLGDVGQRVELSETESRHAAVARLRVGERVMLTSGSGTLAEARVLESGKRSTTLLVLSAREVPRPESKFTLVQALAKGERSEIAVAAATELGVDAIVPWQAERSIVQWRGERADKGVQKWQSAATEASKQAIRPWIPHVAPLAVTSDLRGLGAALVVLDPESELSLVDALEQGSTAFVVGPEGGISPTELQELEDAGAKRVRLGQEVLRTSTAGLAAIAAASPVLGRW</sequence>
<keyword evidence="7 12" id="KW-0489">Methyltransferase</keyword>
<evidence type="ECO:0000259" key="14">
    <source>
        <dbReference type="Pfam" id="PF20260"/>
    </source>
</evidence>
<dbReference type="AlphaFoldDB" id="A0A9D1YV02"/>
<evidence type="ECO:0000256" key="12">
    <source>
        <dbReference type="PIRNR" id="PIRNR015601"/>
    </source>
</evidence>
<dbReference type="InterPro" id="IPR046887">
    <property type="entry name" value="RsmE_PUA-like"/>
</dbReference>
<dbReference type="InterPro" id="IPR029028">
    <property type="entry name" value="Alpha/beta_knot_MTases"/>
</dbReference>
<evidence type="ECO:0000256" key="6">
    <source>
        <dbReference type="ARBA" id="ARBA00022552"/>
    </source>
</evidence>
<evidence type="ECO:0000256" key="3">
    <source>
        <dbReference type="ARBA" id="ARBA00012328"/>
    </source>
</evidence>
<reference evidence="15" key="1">
    <citation type="journal article" date="2021" name="PeerJ">
        <title>Extensive microbial diversity within the chicken gut microbiome revealed by metagenomics and culture.</title>
        <authorList>
            <person name="Gilroy R."/>
            <person name="Ravi A."/>
            <person name="Getino M."/>
            <person name="Pursley I."/>
            <person name="Horton D.L."/>
            <person name="Alikhan N.F."/>
            <person name="Baker D."/>
            <person name="Gharbi K."/>
            <person name="Hall N."/>
            <person name="Watson M."/>
            <person name="Adriaenssens E.M."/>
            <person name="Foster-Nyarko E."/>
            <person name="Jarju S."/>
            <person name="Secka A."/>
            <person name="Antonio M."/>
            <person name="Oren A."/>
            <person name="Chaudhuri R.R."/>
            <person name="La Ragione R."/>
            <person name="Hildebrand F."/>
            <person name="Pallen M.J."/>
        </authorList>
    </citation>
    <scope>NUCLEOTIDE SEQUENCE</scope>
    <source>
        <strain evidence="15">ChiGjej1B1-98</strain>
    </source>
</reference>